<proteinExistence type="predicted"/>
<dbReference type="EMBL" id="JH651035">
    <property type="protein sequence ID" value="EXA30754.1"/>
    <property type="molecule type" value="Genomic_DNA"/>
</dbReference>
<gene>
    <name evidence="1" type="ORF">FOVG_17858</name>
</gene>
<name>W9NDI7_FUSOX</name>
<dbReference type="Proteomes" id="UP000030751">
    <property type="component" value="Unassembled WGS sequence"/>
</dbReference>
<dbReference type="AlphaFoldDB" id="W9NDI7"/>
<protein>
    <submittedName>
        <fullName evidence="1">Uncharacterized protein</fullName>
    </submittedName>
</protein>
<evidence type="ECO:0000313" key="1">
    <source>
        <dbReference type="EMBL" id="EXA30754.1"/>
    </source>
</evidence>
<reference evidence="1" key="1">
    <citation type="submission" date="2011-10" db="EMBL/GenBank/DDBJ databases">
        <title>The Genome Sequence of Fusarium oxysporum HDV247.</title>
        <authorList>
            <consortium name="The Broad Institute Genome Sequencing Platform"/>
            <person name="Ma L.-J."/>
            <person name="Gale L.R."/>
            <person name="Schwartz D.C."/>
            <person name="Zhou S."/>
            <person name="Corby-Kistler H."/>
            <person name="Young S.K."/>
            <person name="Zeng Q."/>
            <person name="Gargeya S."/>
            <person name="Fitzgerald M."/>
            <person name="Haas B."/>
            <person name="Abouelleil A."/>
            <person name="Alvarado L."/>
            <person name="Arachchi H.M."/>
            <person name="Berlin A."/>
            <person name="Brown A."/>
            <person name="Chapman S.B."/>
            <person name="Chen Z."/>
            <person name="Dunbar C."/>
            <person name="Freedman E."/>
            <person name="Gearin G."/>
            <person name="Goldberg J."/>
            <person name="Griggs A."/>
            <person name="Gujja S."/>
            <person name="Heiman D."/>
            <person name="Howarth C."/>
            <person name="Larson L."/>
            <person name="Lui A."/>
            <person name="MacDonald P.J.P."/>
            <person name="Montmayeur A."/>
            <person name="Murphy C."/>
            <person name="Neiman D."/>
            <person name="Pearson M."/>
            <person name="Priest M."/>
            <person name="Roberts A."/>
            <person name="Saif S."/>
            <person name="Shea T."/>
            <person name="Shenoy N."/>
            <person name="Sisk P."/>
            <person name="Stolte C."/>
            <person name="Sykes S."/>
            <person name="Wortman J."/>
            <person name="Nusbaum C."/>
            <person name="Birren B."/>
        </authorList>
    </citation>
    <scope>NUCLEOTIDE SEQUENCE [LARGE SCALE GENOMIC DNA]</scope>
    <source>
        <strain evidence="1">HDV247</strain>
    </source>
</reference>
<accession>W9NDI7</accession>
<organism evidence="1">
    <name type="scientific">Fusarium oxysporum f. sp. pisi HDV247</name>
    <dbReference type="NCBI Taxonomy" id="1080344"/>
    <lineage>
        <taxon>Eukaryota</taxon>
        <taxon>Fungi</taxon>
        <taxon>Dikarya</taxon>
        <taxon>Ascomycota</taxon>
        <taxon>Pezizomycotina</taxon>
        <taxon>Sordariomycetes</taxon>
        <taxon>Hypocreomycetidae</taxon>
        <taxon>Hypocreales</taxon>
        <taxon>Nectriaceae</taxon>
        <taxon>Fusarium</taxon>
        <taxon>Fusarium oxysporum species complex</taxon>
    </lineage>
</organism>
<feature type="non-terminal residue" evidence="1">
    <location>
        <position position="1"/>
    </location>
</feature>
<sequence>QGFTAIIAAAYTKDLLHQIPPSKVKAKKPISKILGSN</sequence>
<reference evidence="1" key="2">
    <citation type="submission" date="2012-05" db="EMBL/GenBank/DDBJ databases">
        <title>Annotation of the Genome Sequence of Fusarium oxysporum HDV247.</title>
        <authorList>
            <consortium name="The Broad Institute Genomics Platform"/>
            <person name="Ma L.-J."/>
            <person name="Corby-Kistler H."/>
            <person name="Broz K."/>
            <person name="Gale L.R."/>
            <person name="Jonkers W."/>
            <person name="O'Donnell K."/>
            <person name="Ploetz R."/>
            <person name="Steinberg C."/>
            <person name="Schwartz D.C."/>
            <person name="VanEtten H."/>
            <person name="Zhou S."/>
            <person name="Young S.K."/>
            <person name="Zeng Q."/>
            <person name="Gargeya S."/>
            <person name="Fitzgerald M."/>
            <person name="Abouelleil A."/>
            <person name="Alvarado L."/>
            <person name="Chapman S.B."/>
            <person name="Gainer-Dewar J."/>
            <person name="Goldberg J."/>
            <person name="Griggs A."/>
            <person name="Gujja S."/>
            <person name="Hansen M."/>
            <person name="Howarth C."/>
            <person name="Imamovic A."/>
            <person name="Ireland A."/>
            <person name="Larimer J."/>
            <person name="McCowan C."/>
            <person name="Murphy C."/>
            <person name="Pearson M."/>
            <person name="Poon T.W."/>
            <person name="Priest M."/>
            <person name="Roberts A."/>
            <person name="Saif S."/>
            <person name="Shea T."/>
            <person name="Sykes S."/>
            <person name="Wortman J."/>
            <person name="Nusbaum C."/>
            <person name="Birren B."/>
        </authorList>
    </citation>
    <scope>NUCLEOTIDE SEQUENCE</scope>
    <source>
        <strain evidence="1">HDV247</strain>
    </source>
</reference>
<dbReference type="HOGENOM" id="CLU_3353504_0_0_1"/>